<feature type="binding site" evidence="6">
    <location>
        <position position="314"/>
    </location>
    <ligand>
        <name>D-dopa</name>
        <dbReference type="ChEBI" id="CHEBI:149689"/>
    </ligand>
</feature>
<evidence type="ECO:0000313" key="8">
    <source>
        <dbReference type="EMBL" id="KAK7036571.1"/>
    </source>
</evidence>
<dbReference type="EMBL" id="JAYKXP010000050">
    <property type="protein sequence ID" value="KAK7036571.1"/>
    <property type="molecule type" value="Genomic_DNA"/>
</dbReference>
<accession>A0AAW0CFX3</accession>
<keyword evidence="3" id="KW-0285">Flavoprotein</keyword>
<protein>
    <recommendedName>
        <fullName evidence="7">FAD dependent oxidoreductase domain-containing protein</fullName>
    </recommendedName>
</protein>
<name>A0AAW0CFX3_9AGAR</name>
<evidence type="ECO:0000256" key="5">
    <source>
        <dbReference type="ARBA" id="ARBA00023002"/>
    </source>
</evidence>
<dbReference type="AlphaFoldDB" id="A0AAW0CFX3"/>
<feature type="binding site" evidence="6">
    <location>
        <position position="243"/>
    </location>
    <ligand>
        <name>D-dopa</name>
        <dbReference type="ChEBI" id="CHEBI:149689"/>
    </ligand>
</feature>
<dbReference type="PANTHER" id="PTHR11530:SF11">
    <property type="entry name" value="D-ASPARTATE OXIDASE"/>
    <property type="match status" value="1"/>
</dbReference>
<evidence type="ECO:0000256" key="3">
    <source>
        <dbReference type="ARBA" id="ARBA00022630"/>
    </source>
</evidence>
<evidence type="ECO:0000256" key="2">
    <source>
        <dbReference type="ARBA" id="ARBA00006730"/>
    </source>
</evidence>
<dbReference type="GO" id="GO:0003884">
    <property type="term" value="F:D-amino-acid oxidase activity"/>
    <property type="evidence" value="ECO:0007669"/>
    <property type="project" value="InterPro"/>
</dbReference>
<dbReference type="Proteomes" id="UP001383192">
    <property type="component" value="Unassembled WGS sequence"/>
</dbReference>
<evidence type="ECO:0000313" key="9">
    <source>
        <dbReference type="Proteomes" id="UP001383192"/>
    </source>
</evidence>
<evidence type="ECO:0000259" key="7">
    <source>
        <dbReference type="Pfam" id="PF01266"/>
    </source>
</evidence>
<reference evidence="8 9" key="1">
    <citation type="submission" date="2024-01" db="EMBL/GenBank/DDBJ databases">
        <title>A draft genome for a cacao thread blight-causing isolate of Paramarasmius palmivorus.</title>
        <authorList>
            <person name="Baruah I.K."/>
            <person name="Bukari Y."/>
            <person name="Amoako-Attah I."/>
            <person name="Meinhardt L.W."/>
            <person name="Bailey B.A."/>
            <person name="Cohen S.P."/>
        </authorList>
    </citation>
    <scope>NUCLEOTIDE SEQUENCE [LARGE SCALE GENOMIC DNA]</scope>
    <source>
        <strain evidence="8 9">GH-12</strain>
    </source>
</reference>
<feature type="binding site" evidence="6">
    <location>
        <position position="168"/>
    </location>
    <ligand>
        <name>FAD</name>
        <dbReference type="ChEBI" id="CHEBI:57692"/>
    </ligand>
</feature>
<dbReference type="GO" id="GO:0019478">
    <property type="term" value="P:D-amino acid catabolic process"/>
    <property type="evidence" value="ECO:0007669"/>
    <property type="project" value="TreeGrafter"/>
</dbReference>
<keyword evidence="9" id="KW-1185">Reference proteome</keyword>
<keyword evidence="4 6" id="KW-0274">FAD</keyword>
<comment type="cofactor">
    <cofactor evidence="1 6">
        <name>FAD</name>
        <dbReference type="ChEBI" id="CHEBI:57692"/>
    </cofactor>
</comment>
<dbReference type="Gene3D" id="3.30.9.10">
    <property type="entry name" value="D-Amino Acid Oxidase, subunit A, domain 2"/>
    <property type="match status" value="1"/>
</dbReference>
<evidence type="ECO:0000256" key="1">
    <source>
        <dbReference type="ARBA" id="ARBA00001974"/>
    </source>
</evidence>
<dbReference type="GO" id="GO:0005737">
    <property type="term" value="C:cytoplasm"/>
    <property type="evidence" value="ECO:0007669"/>
    <property type="project" value="TreeGrafter"/>
</dbReference>
<dbReference type="SUPFAM" id="SSF51971">
    <property type="entry name" value="Nucleotide-binding domain"/>
    <property type="match status" value="1"/>
</dbReference>
<comment type="similarity">
    <text evidence="2">Belongs to the DAMOX/DASOX family.</text>
</comment>
<feature type="binding site" evidence="6">
    <location>
        <position position="347"/>
    </location>
    <ligand>
        <name>D-dopa</name>
        <dbReference type="ChEBI" id="CHEBI:149689"/>
    </ligand>
</feature>
<evidence type="ECO:0000256" key="4">
    <source>
        <dbReference type="ARBA" id="ARBA00022827"/>
    </source>
</evidence>
<dbReference type="GO" id="GO:0071949">
    <property type="term" value="F:FAD binding"/>
    <property type="evidence" value="ECO:0007669"/>
    <property type="project" value="InterPro"/>
</dbReference>
<comment type="caution">
    <text evidence="8">The sequence shown here is derived from an EMBL/GenBank/DDBJ whole genome shotgun (WGS) entry which is preliminary data.</text>
</comment>
<sequence>MASQSDSRHIIVIGAGVVGLSTAIRIQEKGYHVSVIAESFPNDPKSIRYTSLWAGAQQVTTGGGGEQLRNFEQETYKVMWEMSSPGLPSEKCFKRCTIRQFSAEKSDSTEPHPCEDYSDFKSIPEDELRPGTVKGKSFTTLTIEPPVYLNYLLSQFCGNGGKIVRGKVDHISQVIEGGTSIFSNGSTTSPPDAIVICAGLGARFLGGIEDTLMYPIRGQTILLRAPWVPDMPCFAKGDGNPAYVIPRRSGDVIVGGTFHAHDWYPKPRPEIRREILERAITLCPELAPPEIRAQRAPTAEDLIPIIIEEGVGLRPARKGGIRQGVEWMKTVVSERKVPVVFNYGHGGYGFQSSWGSAAAAVGILEGALKDSKHGITVTRM</sequence>
<dbReference type="InterPro" id="IPR023209">
    <property type="entry name" value="DAO"/>
</dbReference>
<organism evidence="8 9">
    <name type="scientific">Paramarasmius palmivorus</name>
    <dbReference type="NCBI Taxonomy" id="297713"/>
    <lineage>
        <taxon>Eukaryota</taxon>
        <taxon>Fungi</taxon>
        <taxon>Dikarya</taxon>
        <taxon>Basidiomycota</taxon>
        <taxon>Agaricomycotina</taxon>
        <taxon>Agaricomycetes</taxon>
        <taxon>Agaricomycetidae</taxon>
        <taxon>Agaricales</taxon>
        <taxon>Marasmiineae</taxon>
        <taxon>Marasmiaceae</taxon>
        <taxon>Paramarasmius</taxon>
    </lineage>
</organism>
<dbReference type="PANTHER" id="PTHR11530">
    <property type="entry name" value="D-AMINO ACID OXIDASE"/>
    <property type="match status" value="1"/>
</dbReference>
<feature type="domain" description="FAD dependent oxidoreductase" evidence="7">
    <location>
        <begin position="10"/>
        <end position="359"/>
    </location>
</feature>
<gene>
    <name evidence="8" type="ORF">VNI00_011504</name>
</gene>
<evidence type="ECO:0000256" key="6">
    <source>
        <dbReference type="PIRSR" id="PIRSR000189-1"/>
    </source>
</evidence>
<dbReference type="SUPFAM" id="SSF54373">
    <property type="entry name" value="FAD-linked reductases, C-terminal domain"/>
    <property type="match status" value="1"/>
</dbReference>
<dbReference type="Pfam" id="PF01266">
    <property type="entry name" value="DAO"/>
    <property type="match status" value="1"/>
</dbReference>
<keyword evidence="5" id="KW-0560">Oxidoreductase</keyword>
<feature type="binding site" evidence="6">
    <location>
        <begin position="50"/>
        <end position="51"/>
    </location>
    <ligand>
        <name>FAD</name>
        <dbReference type="ChEBI" id="CHEBI:57692"/>
    </ligand>
</feature>
<dbReference type="PIRSF" id="PIRSF000189">
    <property type="entry name" value="D-aa_oxidase"/>
    <property type="match status" value="1"/>
</dbReference>
<dbReference type="InterPro" id="IPR006076">
    <property type="entry name" value="FAD-dep_OxRdtase"/>
</dbReference>
<dbReference type="Gene3D" id="3.40.50.720">
    <property type="entry name" value="NAD(P)-binding Rossmann-like Domain"/>
    <property type="match status" value="1"/>
</dbReference>
<proteinExistence type="inferred from homology"/>